<comment type="caution">
    <text evidence="1">The sequence shown here is derived from an EMBL/GenBank/DDBJ whole genome shotgun (WGS) entry which is preliminary data.</text>
</comment>
<protein>
    <submittedName>
        <fullName evidence="1">Uncharacterized protein</fullName>
    </submittedName>
</protein>
<dbReference type="RefSeq" id="WP_169412595.1">
    <property type="nucleotide sequence ID" value="NZ_JAAXKZ010000029.1"/>
</dbReference>
<evidence type="ECO:0000313" key="2">
    <source>
        <dbReference type="Proteomes" id="UP000586918"/>
    </source>
</evidence>
<accession>A0A848DH21</accession>
<keyword evidence="2" id="KW-1185">Reference proteome</keyword>
<sequence>MSADHDYSGDYGYDLVTEVRTALQLPSARGALLPHRAGGATGRQLYLDGDLGYDQAHEV</sequence>
<proteinExistence type="predicted"/>
<dbReference type="EMBL" id="JAAXKZ010000029">
    <property type="protein sequence ID" value="NMH91978.1"/>
    <property type="molecule type" value="Genomic_DNA"/>
</dbReference>
<evidence type="ECO:0000313" key="1">
    <source>
        <dbReference type="EMBL" id="NMH91978.1"/>
    </source>
</evidence>
<reference evidence="1 2" key="1">
    <citation type="submission" date="2020-04" db="EMBL/GenBank/DDBJ databases">
        <authorList>
            <person name="Klaysubun C."/>
            <person name="Duangmal K."/>
            <person name="Lipun K."/>
        </authorList>
    </citation>
    <scope>NUCLEOTIDE SEQUENCE [LARGE SCALE GENOMIC DNA]</scope>
    <source>
        <strain evidence="1 2">DSM 45300</strain>
    </source>
</reference>
<organism evidence="1 2">
    <name type="scientific">Pseudonocardia bannensis</name>
    <dbReference type="NCBI Taxonomy" id="630973"/>
    <lineage>
        <taxon>Bacteria</taxon>
        <taxon>Bacillati</taxon>
        <taxon>Actinomycetota</taxon>
        <taxon>Actinomycetes</taxon>
        <taxon>Pseudonocardiales</taxon>
        <taxon>Pseudonocardiaceae</taxon>
        <taxon>Pseudonocardia</taxon>
    </lineage>
</organism>
<name>A0A848DH21_9PSEU</name>
<dbReference type="AlphaFoldDB" id="A0A848DH21"/>
<gene>
    <name evidence="1" type="ORF">HF519_10430</name>
</gene>
<dbReference type="Proteomes" id="UP000586918">
    <property type="component" value="Unassembled WGS sequence"/>
</dbReference>